<evidence type="ECO:0000256" key="2">
    <source>
        <dbReference type="ARBA" id="ARBA00022448"/>
    </source>
</evidence>
<dbReference type="Proteomes" id="UP000285138">
    <property type="component" value="Unassembled WGS sequence"/>
</dbReference>
<evidence type="ECO:0000313" key="9">
    <source>
        <dbReference type="Proteomes" id="UP000285138"/>
    </source>
</evidence>
<comment type="subcellular location">
    <subcellularLocation>
        <location evidence="1">Cell membrane</location>
        <topology evidence="1">Multi-pass membrane protein</topology>
    </subcellularLocation>
</comment>
<evidence type="ECO:0000256" key="1">
    <source>
        <dbReference type="ARBA" id="ARBA00004651"/>
    </source>
</evidence>
<dbReference type="CDD" id="cd17330">
    <property type="entry name" value="MFS_SLC46_TetA_like"/>
    <property type="match status" value="1"/>
</dbReference>
<evidence type="ECO:0000256" key="5">
    <source>
        <dbReference type="ARBA" id="ARBA00023136"/>
    </source>
</evidence>
<dbReference type="PROSITE" id="PS50850">
    <property type="entry name" value="MFS"/>
    <property type="match status" value="1"/>
</dbReference>
<name>A0A424YA93_9FIRM</name>
<feature type="transmembrane region" description="Helical" evidence="6">
    <location>
        <begin position="157"/>
        <end position="178"/>
    </location>
</feature>
<proteinExistence type="predicted"/>
<keyword evidence="3 6" id="KW-0812">Transmembrane</keyword>
<comment type="caution">
    <text evidence="8">The sequence shown here is derived from an EMBL/GenBank/DDBJ whole genome shotgun (WGS) entry which is preliminary data.</text>
</comment>
<dbReference type="InterPro" id="IPR011701">
    <property type="entry name" value="MFS"/>
</dbReference>
<evidence type="ECO:0000256" key="3">
    <source>
        <dbReference type="ARBA" id="ARBA00022692"/>
    </source>
</evidence>
<keyword evidence="5 6" id="KW-0472">Membrane</keyword>
<keyword evidence="4 6" id="KW-1133">Transmembrane helix</keyword>
<dbReference type="GO" id="GO:0005886">
    <property type="term" value="C:plasma membrane"/>
    <property type="evidence" value="ECO:0007669"/>
    <property type="project" value="UniProtKB-SubCell"/>
</dbReference>
<organism evidence="8 9">
    <name type="scientific">Candidatus Syntrophonatronum acetioxidans</name>
    <dbReference type="NCBI Taxonomy" id="1795816"/>
    <lineage>
        <taxon>Bacteria</taxon>
        <taxon>Bacillati</taxon>
        <taxon>Bacillota</taxon>
        <taxon>Clostridia</taxon>
        <taxon>Eubacteriales</taxon>
        <taxon>Syntrophomonadaceae</taxon>
        <taxon>Candidatus Syntrophonatronum</taxon>
    </lineage>
</organism>
<feature type="transmembrane region" description="Helical" evidence="6">
    <location>
        <begin position="246"/>
        <end position="268"/>
    </location>
</feature>
<dbReference type="GO" id="GO:0022857">
    <property type="term" value="F:transmembrane transporter activity"/>
    <property type="evidence" value="ECO:0007669"/>
    <property type="project" value="InterPro"/>
</dbReference>
<dbReference type="SUPFAM" id="SSF103473">
    <property type="entry name" value="MFS general substrate transporter"/>
    <property type="match status" value="1"/>
</dbReference>
<feature type="transmembrane region" description="Helical" evidence="6">
    <location>
        <begin position="95"/>
        <end position="117"/>
    </location>
</feature>
<keyword evidence="2" id="KW-0813">Transport</keyword>
<evidence type="ECO:0000313" key="8">
    <source>
        <dbReference type="EMBL" id="RQD73293.1"/>
    </source>
</evidence>
<sequence>MKKIDMFILYLSLIIVMMGFSLAMPVLPFYIESLGGRGVHYGLLIACYGVMQLIFAPLWGSLSDKHGRKPFLLIGLIGLGMAMSLFGLANKLWMLYAAQMLSGSLSSATLPAAQAYVGDSTTGDERGGAMGKIGGAIGLGIVIGPGIGGLLASRSLAAPFFIASGLCLLTFVIILVKLPESLSEESRSENVDIKFMQIMGLWQALFTPIGFGLVVAFMAIFGQTIFSSVFGLYAIGRFSYGPEQVGTIFMAMGLMYALAQGLLVGPITKRFGEQKVISSALLGTAVGFALILLANTFLTILAAVSCFILLNSLLKPSALAFVSKKTVGNQGKAMGITESYMSLGRIIGPLWGGMFFDINLYYPFLSGILLLLIMFIATVSRVKIDKNPELKSNH</sequence>
<dbReference type="PANTHER" id="PTHR23504">
    <property type="entry name" value="MAJOR FACILITATOR SUPERFAMILY DOMAIN-CONTAINING PROTEIN 10"/>
    <property type="match status" value="1"/>
</dbReference>
<feature type="transmembrane region" description="Helical" evidence="6">
    <location>
        <begin position="129"/>
        <end position="151"/>
    </location>
</feature>
<reference evidence="8 9" key="1">
    <citation type="submission" date="2018-08" db="EMBL/GenBank/DDBJ databases">
        <title>The metabolism and importance of syntrophic acetate oxidation coupled to methane or sulfide production in haloalkaline environments.</title>
        <authorList>
            <person name="Timmers P.H.A."/>
            <person name="Vavourakis C.D."/>
            <person name="Sorokin D.Y."/>
            <person name="Sinninghe Damste J.S."/>
            <person name="Muyzer G."/>
            <person name="Stams A.J.M."/>
            <person name="Plugge C.M."/>
        </authorList>
    </citation>
    <scope>NUCLEOTIDE SEQUENCE [LARGE SCALE GENOMIC DNA]</scope>
    <source>
        <strain evidence="8">MSAO_Bac1</strain>
    </source>
</reference>
<feature type="transmembrane region" description="Helical" evidence="6">
    <location>
        <begin position="39"/>
        <end position="59"/>
    </location>
</feature>
<feature type="transmembrane region" description="Helical" evidence="6">
    <location>
        <begin position="71"/>
        <end position="89"/>
    </location>
</feature>
<dbReference type="Gene3D" id="1.20.1250.20">
    <property type="entry name" value="MFS general substrate transporter like domains"/>
    <property type="match status" value="1"/>
</dbReference>
<feature type="transmembrane region" description="Helical" evidence="6">
    <location>
        <begin position="199"/>
        <end position="226"/>
    </location>
</feature>
<dbReference type="InterPro" id="IPR020846">
    <property type="entry name" value="MFS_dom"/>
</dbReference>
<dbReference type="Pfam" id="PF07690">
    <property type="entry name" value="MFS_1"/>
    <property type="match status" value="1"/>
</dbReference>
<feature type="transmembrane region" description="Helical" evidence="6">
    <location>
        <begin position="7"/>
        <end position="27"/>
    </location>
</feature>
<dbReference type="EMBL" id="QZAA01000265">
    <property type="protein sequence ID" value="RQD73293.1"/>
    <property type="molecule type" value="Genomic_DNA"/>
</dbReference>
<feature type="transmembrane region" description="Helical" evidence="6">
    <location>
        <begin position="280"/>
        <end position="310"/>
    </location>
</feature>
<dbReference type="PRINTS" id="PR01035">
    <property type="entry name" value="TCRTETA"/>
</dbReference>
<accession>A0A424YA93</accession>
<feature type="domain" description="Major facilitator superfamily (MFS) profile" evidence="7">
    <location>
        <begin position="5"/>
        <end position="381"/>
    </location>
</feature>
<evidence type="ECO:0000256" key="4">
    <source>
        <dbReference type="ARBA" id="ARBA00022989"/>
    </source>
</evidence>
<gene>
    <name evidence="8" type="ORF">D5R97_09620</name>
</gene>
<dbReference type="PANTHER" id="PTHR23504:SF115">
    <property type="entry name" value="MULTIDRUG RESISTANCE PROTEIN 2"/>
    <property type="match status" value="1"/>
</dbReference>
<feature type="transmembrane region" description="Helical" evidence="6">
    <location>
        <begin position="360"/>
        <end position="382"/>
    </location>
</feature>
<protein>
    <submittedName>
        <fullName evidence="8">MFS transporter</fullName>
    </submittedName>
</protein>
<dbReference type="InterPro" id="IPR001958">
    <property type="entry name" value="Tet-R_TetA/multi-R_MdtG-like"/>
</dbReference>
<evidence type="ECO:0000259" key="7">
    <source>
        <dbReference type="PROSITE" id="PS50850"/>
    </source>
</evidence>
<dbReference type="InterPro" id="IPR036259">
    <property type="entry name" value="MFS_trans_sf"/>
</dbReference>
<evidence type="ECO:0000256" key="6">
    <source>
        <dbReference type="SAM" id="Phobius"/>
    </source>
</evidence>
<dbReference type="AlphaFoldDB" id="A0A424YA93"/>